<dbReference type="PANTHER" id="PTHR48100:SF1">
    <property type="entry name" value="HISTIDINE PHOSPHATASE FAMILY PROTEIN-RELATED"/>
    <property type="match status" value="1"/>
</dbReference>
<keyword evidence="1 2" id="KW-0378">Hydrolase</keyword>
<dbReference type="InterPro" id="IPR020476">
    <property type="entry name" value="Nudix_hydrolase"/>
</dbReference>
<comment type="caution">
    <text evidence="4">The sequence shown here is derived from an EMBL/GenBank/DDBJ whole genome shotgun (WGS) entry which is preliminary data.</text>
</comment>
<protein>
    <submittedName>
        <fullName evidence="4">Broad specificity phosphatase PhoE</fullName>
    </submittedName>
</protein>
<dbReference type="GO" id="GO:0005737">
    <property type="term" value="C:cytoplasm"/>
    <property type="evidence" value="ECO:0007669"/>
    <property type="project" value="TreeGrafter"/>
</dbReference>
<dbReference type="SUPFAM" id="SSF55811">
    <property type="entry name" value="Nudix"/>
    <property type="match status" value="1"/>
</dbReference>
<reference evidence="4 5" key="1">
    <citation type="submission" date="2018-05" db="EMBL/GenBank/DDBJ databases">
        <title>Genomic Encyclopedia of Type Strains, Phase IV (KMG-IV): sequencing the most valuable type-strain genomes for metagenomic binning, comparative biology and taxonomic classification.</title>
        <authorList>
            <person name="Goeker M."/>
        </authorList>
    </citation>
    <scope>NUCLEOTIDE SEQUENCE [LARGE SCALE GENOMIC DNA]</scope>
    <source>
        <strain evidence="4 5">DSM 24995</strain>
    </source>
</reference>
<dbReference type="CDD" id="cd07067">
    <property type="entry name" value="HP_PGM_like"/>
    <property type="match status" value="1"/>
</dbReference>
<dbReference type="AlphaFoldDB" id="A0A2V3XVA7"/>
<dbReference type="InterPro" id="IPR020084">
    <property type="entry name" value="NUDIX_hydrolase_CS"/>
</dbReference>
<organism evidence="4 5">
    <name type="scientific">Hungatella effluvii</name>
    <dbReference type="NCBI Taxonomy" id="1096246"/>
    <lineage>
        <taxon>Bacteria</taxon>
        <taxon>Bacillati</taxon>
        <taxon>Bacillota</taxon>
        <taxon>Clostridia</taxon>
        <taxon>Lachnospirales</taxon>
        <taxon>Lachnospiraceae</taxon>
        <taxon>Hungatella</taxon>
    </lineage>
</organism>
<dbReference type="InterPro" id="IPR013078">
    <property type="entry name" value="His_Pase_superF_clade-1"/>
</dbReference>
<evidence type="ECO:0000313" key="4">
    <source>
        <dbReference type="EMBL" id="PXX46130.1"/>
    </source>
</evidence>
<dbReference type="PROSITE" id="PS00893">
    <property type="entry name" value="NUDIX_BOX"/>
    <property type="match status" value="1"/>
</dbReference>
<dbReference type="GeneID" id="86064491"/>
<name>A0A2V3XVA7_9FIRM</name>
<evidence type="ECO:0000259" key="3">
    <source>
        <dbReference type="PROSITE" id="PS51462"/>
    </source>
</evidence>
<dbReference type="PANTHER" id="PTHR48100">
    <property type="entry name" value="BROAD-SPECIFICITY PHOSPHATASE YOR283W-RELATED"/>
    <property type="match status" value="1"/>
</dbReference>
<proteinExistence type="inferred from homology"/>
<evidence type="ECO:0000256" key="2">
    <source>
        <dbReference type="RuleBase" id="RU003476"/>
    </source>
</evidence>
<dbReference type="GO" id="GO:0016791">
    <property type="term" value="F:phosphatase activity"/>
    <property type="evidence" value="ECO:0007669"/>
    <property type="project" value="TreeGrafter"/>
</dbReference>
<evidence type="ECO:0000313" key="5">
    <source>
        <dbReference type="Proteomes" id="UP000248057"/>
    </source>
</evidence>
<dbReference type="Proteomes" id="UP000248057">
    <property type="component" value="Unassembled WGS sequence"/>
</dbReference>
<dbReference type="InterPro" id="IPR050275">
    <property type="entry name" value="PGM_Phosphatase"/>
</dbReference>
<dbReference type="RefSeq" id="WP_110325898.1">
    <property type="nucleotide sequence ID" value="NZ_JAQETU010000006.1"/>
</dbReference>
<dbReference type="Gene3D" id="3.90.79.10">
    <property type="entry name" value="Nucleoside Triphosphate Pyrophosphohydrolase"/>
    <property type="match status" value="1"/>
</dbReference>
<accession>A0A2V3XVA7</accession>
<evidence type="ECO:0000256" key="1">
    <source>
        <dbReference type="ARBA" id="ARBA00022801"/>
    </source>
</evidence>
<dbReference type="SUPFAM" id="SSF53254">
    <property type="entry name" value="Phosphoglycerate mutase-like"/>
    <property type="match status" value="1"/>
</dbReference>
<dbReference type="Gene3D" id="3.40.50.1240">
    <property type="entry name" value="Phosphoglycerate mutase-like"/>
    <property type="match status" value="1"/>
</dbReference>
<dbReference type="Pfam" id="PF00300">
    <property type="entry name" value="His_Phos_1"/>
    <property type="match status" value="1"/>
</dbReference>
<gene>
    <name evidence="4" type="ORF">DFR60_12163</name>
</gene>
<dbReference type="PRINTS" id="PR00502">
    <property type="entry name" value="NUDIXFAMILY"/>
</dbReference>
<dbReference type="EMBL" id="QJKD01000021">
    <property type="protein sequence ID" value="PXX46130.1"/>
    <property type="molecule type" value="Genomic_DNA"/>
</dbReference>
<keyword evidence="5" id="KW-1185">Reference proteome</keyword>
<dbReference type="PROSITE" id="PS51462">
    <property type="entry name" value="NUDIX"/>
    <property type="match status" value="1"/>
</dbReference>
<dbReference type="Pfam" id="PF00293">
    <property type="entry name" value="NUDIX"/>
    <property type="match status" value="1"/>
</dbReference>
<dbReference type="InterPro" id="IPR000086">
    <property type="entry name" value="NUDIX_hydrolase_dom"/>
</dbReference>
<feature type="domain" description="Nudix hydrolase" evidence="3">
    <location>
        <begin position="18"/>
        <end position="156"/>
    </location>
</feature>
<sequence length="377" mass="43849">MVFQMTLGTEIPESARVHTRYAVRAVIFREERLLMVKTNRGDYKFPGGKREEGETDEEVLSREIDEETGYRGCVVKRLLGEVCEQNRDTFDQEAFFQMTSAYYLCSLSAALPGTQNLDRYEQDQEFTPEWIPVREALERNRVLLKSGAPVNPWVRRETQVLGELAEKTTRVYFVRHAQPRHDWDEERTRPLTEEGILDSRKVTETLKNIPLSRAFCSPYRRSVDTIRECAARHGLEIVTDERLRERMSGSGCNTWELIAKRWSEFYWHEEGGESLEMVQRRNMEALNEILSSSAGRNVLLGTHGTALSVMLNHYAPDYNGDSFFRMIDYMPYIVRLDFLGTDCIGGEELLVVDKPYRFGARQKEDTEKTEKREKPEE</sequence>
<dbReference type="InterPro" id="IPR015797">
    <property type="entry name" value="NUDIX_hydrolase-like_dom_sf"/>
</dbReference>
<dbReference type="InterPro" id="IPR029033">
    <property type="entry name" value="His_PPase_superfam"/>
</dbReference>
<dbReference type="SMART" id="SM00855">
    <property type="entry name" value="PGAM"/>
    <property type="match status" value="1"/>
</dbReference>
<comment type="similarity">
    <text evidence="2">Belongs to the Nudix hydrolase family.</text>
</comment>
<dbReference type="CDD" id="cd02883">
    <property type="entry name" value="NUDIX_Hydrolase"/>
    <property type="match status" value="1"/>
</dbReference>